<dbReference type="OrthoDB" id="9801430at2"/>
<dbReference type="CDD" id="cd14840">
    <property type="entry name" value="D-Ala-D-Ala_dipeptidase_Aad"/>
    <property type="match status" value="1"/>
</dbReference>
<dbReference type="InterPro" id="IPR009045">
    <property type="entry name" value="Zn_M74/Hedgehog-like"/>
</dbReference>
<gene>
    <name evidence="9" type="primary">ddpX</name>
    <name evidence="11" type="ORF">AUP44_04990</name>
</gene>
<keyword evidence="6 9" id="KW-0224">Dipeptidase</keyword>
<evidence type="ECO:0000313" key="12">
    <source>
        <dbReference type="Proteomes" id="UP000075787"/>
    </source>
</evidence>
<keyword evidence="4 9" id="KW-0378">Hydrolase</keyword>
<dbReference type="EMBL" id="LPZR01000155">
    <property type="protein sequence ID" value="KYO52526.1"/>
    <property type="molecule type" value="Genomic_DNA"/>
</dbReference>
<keyword evidence="2 9" id="KW-0645">Protease</keyword>
<evidence type="ECO:0000256" key="1">
    <source>
        <dbReference type="ARBA" id="ARBA00001362"/>
    </source>
</evidence>
<dbReference type="AlphaFoldDB" id="A0A162KZH8"/>
<dbReference type="RefSeq" id="WP_062764092.1">
    <property type="nucleotide sequence ID" value="NZ_CP121045.1"/>
</dbReference>
<dbReference type="Pfam" id="PF01427">
    <property type="entry name" value="Peptidase_M15"/>
    <property type="match status" value="1"/>
</dbReference>
<sequence>MLEEILSARDGVDIDIAYATTRNFTGRPIYARAACFLHPEAAAAMRRAIAIAARQGLRFRIYDAFRPSEAQWKLWEHTPDPNFVADPRRGSPHSRGAAVDLTLIDGAGQVLDMGTGFDDFTPLSHHGATGITPEAERNRLLLMGIMTTAGWDFYRNEWWHYQLFDARRLPVLSDTAAGTRLMPAG</sequence>
<feature type="binding site" evidence="9">
    <location>
        <position position="160"/>
    </location>
    <ligand>
        <name>Zn(2+)</name>
        <dbReference type="ChEBI" id="CHEBI:29105"/>
        <note>catalytic</note>
    </ligand>
</feature>
<evidence type="ECO:0000256" key="8">
    <source>
        <dbReference type="ARBA" id="ARBA00023316"/>
    </source>
</evidence>
<comment type="caution">
    <text evidence="11">The sequence shown here is derived from an EMBL/GenBank/DDBJ whole genome shotgun (WGS) entry which is preliminary data.</text>
</comment>
<comment type="cofactor">
    <cofactor evidence="9">
        <name>Zn(2+)</name>
        <dbReference type="ChEBI" id="CHEBI:29105"/>
    </cofactor>
    <text evidence="9">Binds 1 zinc ion per subunit.</text>
</comment>
<feature type="binding site" evidence="9">
    <location>
        <position position="100"/>
    </location>
    <ligand>
        <name>Zn(2+)</name>
        <dbReference type="ChEBI" id="CHEBI:29105"/>
        <note>catalytic</note>
    </ligand>
</feature>
<dbReference type="PIRSF" id="PIRSF026671">
    <property type="entry name" value="AA_dipeptidase"/>
    <property type="match status" value="1"/>
</dbReference>
<protein>
    <recommendedName>
        <fullName evidence="9 10">D-alanyl-D-alanine dipeptidase</fullName>
        <shortName evidence="9 10">D-Ala-D-Ala dipeptidase</shortName>
        <ecNumber evidence="9 10">3.4.13.22</ecNumber>
    </recommendedName>
</protein>
<keyword evidence="3 9" id="KW-0479">Metal-binding</keyword>
<proteinExistence type="inferred from homology"/>
<keyword evidence="5 9" id="KW-0862">Zinc</keyword>
<evidence type="ECO:0000256" key="3">
    <source>
        <dbReference type="ARBA" id="ARBA00022723"/>
    </source>
</evidence>
<feature type="active site" description="Proton donor/acceptor" evidence="9">
    <location>
        <position position="157"/>
    </location>
</feature>
<dbReference type="Proteomes" id="UP000075787">
    <property type="component" value="Unassembled WGS sequence"/>
</dbReference>
<dbReference type="NCBIfam" id="NF007557">
    <property type="entry name" value="PRK10178.1"/>
    <property type="match status" value="1"/>
</dbReference>
<evidence type="ECO:0000256" key="4">
    <source>
        <dbReference type="ARBA" id="ARBA00022801"/>
    </source>
</evidence>
<dbReference type="SUPFAM" id="SSF55166">
    <property type="entry name" value="Hedgehog/DD-peptidase"/>
    <property type="match status" value="1"/>
</dbReference>
<dbReference type="GO" id="GO:0071555">
    <property type="term" value="P:cell wall organization"/>
    <property type="evidence" value="ECO:0007669"/>
    <property type="project" value="UniProtKB-KW"/>
</dbReference>
<evidence type="ECO:0000256" key="2">
    <source>
        <dbReference type="ARBA" id="ARBA00022670"/>
    </source>
</evidence>
<dbReference type="PANTHER" id="PTHR43126:SF1">
    <property type="entry name" value="D-ALANYL-D-ALANINE DIPEPTIDASE"/>
    <property type="match status" value="1"/>
</dbReference>
<dbReference type="InterPro" id="IPR000755">
    <property type="entry name" value="A_A_dipeptidase"/>
</dbReference>
<keyword evidence="7 9" id="KW-0482">Metalloprotease</keyword>
<feature type="site" description="Transition state stabilizer" evidence="9">
    <location>
        <position position="66"/>
    </location>
</feature>
<comment type="function">
    <text evidence="9 10">Catalyzes hydrolysis of the D-alanyl-D-alanine dipeptide.</text>
</comment>
<name>A0A162KZH8_9PROT</name>
<dbReference type="GO" id="GO:0160237">
    <property type="term" value="F:D-Ala-D-Ala dipeptidase activity"/>
    <property type="evidence" value="ECO:0007669"/>
    <property type="project" value="UniProtKB-EC"/>
</dbReference>
<accession>A0A162KZH8</accession>
<dbReference type="GO" id="GO:0008270">
    <property type="term" value="F:zinc ion binding"/>
    <property type="evidence" value="ECO:0007669"/>
    <property type="project" value="UniProtKB-UniRule"/>
</dbReference>
<dbReference type="PANTHER" id="PTHR43126">
    <property type="entry name" value="D-ALANYL-D-ALANINE DIPEPTIDASE"/>
    <property type="match status" value="1"/>
</dbReference>
<dbReference type="EC" id="3.4.13.22" evidence="9 10"/>
<reference evidence="11 12" key="1">
    <citation type="submission" date="2015-12" db="EMBL/GenBank/DDBJ databases">
        <title>Genome sequence of Tistrella mobilis MCCC 1A02139.</title>
        <authorList>
            <person name="Lu L."/>
            <person name="Lai Q."/>
            <person name="Shao Z."/>
            <person name="Qian P."/>
        </authorList>
    </citation>
    <scope>NUCLEOTIDE SEQUENCE [LARGE SCALE GENOMIC DNA]</scope>
    <source>
        <strain evidence="11 12">MCCC 1A02139</strain>
    </source>
</reference>
<comment type="similarity">
    <text evidence="9 10">Belongs to the peptidase M15D family.</text>
</comment>
<evidence type="ECO:0000256" key="7">
    <source>
        <dbReference type="ARBA" id="ARBA00023049"/>
    </source>
</evidence>
<evidence type="ECO:0000256" key="9">
    <source>
        <dbReference type="HAMAP-Rule" id="MF_01924"/>
    </source>
</evidence>
<dbReference type="GeneID" id="97244319"/>
<keyword evidence="8 10" id="KW-0961">Cell wall biogenesis/degradation</keyword>
<dbReference type="Gene3D" id="3.30.1380.10">
    <property type="match status" value="1"/>
</dbReference>
<dbReference type="GO" id="GO:0008237">
    <property type="term" value="F:metallopeptidase activity"/>
    <property type="evidence" value="ECO:0007669"/>
    <property type="project" value="UniProtKB-KW"/>
</dbReference>
<evidence type="ECO:0000256" key="6">
    <source>
        <dbReference type="ARBA" id="ARBA00022997"/>
    </source>
</evidence>
<organism evidence="11 12">
    <name type="scientific">Tistrella mobilis</name>
    <dbReference type="NCBI Taxonomy" id="171437"/>
    <lineage>
        <taxon>Bacteria</taxon>
        <taxon>Pseudomonadati</taxon>
        <taxon>Pseudomonadota</taxon>
        <taxon>Alphaproteobacteria</taxon>
        <taxon>Geminicoccales</taxon>
        <taxon>Geminicoccaceae</taxon>
        <taxon>Tistrella</taxon>
    </lineage>
</organism>
<evidence type="ECO:0000256" key="5">
    <source>
        <dbReference type="ARBA" id="ARBA00022833"/>
    </source>
</evidence>
<evidence type="ECO:0000313" key="11">
    <source>
        <dbReference type="EMBL" id="KYO52526.1"/>
    </source>
</evidence>
<dbReference type="HAMAP" id="MF_01924">
    <property type="entry name" value="A_A_dipeptidase"/>
    <property type="match status" value="1"/>
</dbReference>
<dbReference type="GO" id="GO:0006508">
    <property type="term" value="P:proteolysis"/>
    <property type="evidence" value="ECO:0007669"/>
    <property type="project" value="UniProtKB-KW"/>
</dbReference>
<feature type="binding site" evidence="9">
    <location>
        <position position="93"/>
    </location>
    <ligand>
        <name>Zn(2+)</name>
        <dbReference type="ChEBI" id="CHEBI:29105"/>
        <note>catalytic</note>
    </ligand>
</feature>
<evidence type="ECO:0000256" key="10">
    <source>
        <dbReference type="PIRNR" id="PIRNR026671"/>
    </source>
</evidence>
<comment type="catalytic activity">
    <reaction evidence="1 9 10">
        <text>D-alanyl-D-alanine + H2O = 2 D-alanine</text>
        <dbReference type="Rhea" id="RHEA:20661"/>
        <dbReference type="ChEBI" id="CHEBI:15377"/>
        <dbReference type="ChEBI" id="CHEBI:57416"/>
        <dbReference type="ChEBI" id="CHEBI:57822"/>
        <dbReference type="EC" id="3.4.13.22"/>
    </reaction>
</comment>